<comment type="subcellular location">
    <subcellularLocation>
        <location evidence="1">Membrane</location>
    </subcellularLocation>
</comment>
<evidence type="ECO:0000256" key="1">
    <source>
        <dbReference type="ARBA" id="ARBA00004370"/>
    </source>
</evidence>
<dbReference type="AlphaFoldDB" id="A0A164UHC1"/>
<proteinExistence type="predicted"/>
<dbReference type="GO" id="GO:0005829">
    <property type="term" value="C:cytosol"/>
    <property type="evidence" value="ECO:0007669"/>
    <property type="project" value="TreeGrafter"/>
</dbReference>
<evidence type="ECO:0000256" key="3">
    <source>
        <dbReference type="SAM" id="MobiDB-lite"/>
    </source>
</evidence>
<keyword evidence="2" id="KW-0472">Membrane</keyword>
<name>A0A164UHC1_9AGAM</name>
<dbReference type="Gene3D" id="2.130.10.10">
    <property type="entry name" value="YVTN repeat-like/Quinoprotein amine dehydrogenase"/>
    <property type="match status" value="1"/>
</dbReference>
<protein>
    <submittedName>
        <fullName evidence="5">RIC1-domain-containing protein</fullName>
    </submittedName>
</protein>
<dbReference type="Pfam" id="PF07064">
    <property type="entry name" value="RIC1"/>
    <property type="match status" value="1"/>
</dbReference>
<dbReference type="PANTHER" id="PTHR22746:SF10">
    <property type="entry name" value="GUANINE NUCLEOTIDE EXCHANGE FACTOR SUBUNIT RIC1"/>
    <property type="match status" value="1"/>
</dbReference>
<dbReference type="InterPro" id="IPR015943">
    <property type="entry name" value="WD40/YVTN_repeat-like_dom_sf"/>
</dbReference>
<dbReference type="InterPro" id="IPR009771">
    <property type="entry name" value="RIC1_C"/>
</dbReference>
<dbReference type="GO" id="GO:0034066">
    <property type="term" value="C:Ric1-Rgp1 guanyl-nucleotide exchange factor complex"/>
    <property type="evidence" value="ECO:0007669"/>
    <property type="project" value="InterPro"/>
</dbReference>
<dbReference type="EMBL" id="KV419407">
    <property type="protein sequence ID" value="KZS93233.1"/>
    <property type="molecule type" value="Genomic_DNA"/>
</dbReference>
<organism evidence="5 6">
    <name type="scientific">Sistotremastrum niveocremeum HHB9708</name>
    <dbReference type="NCBI Taxonomy" id="1314777"/>
    <lineage>
        <taxon>Eukaryota</taxon>
        <taxon>Fungi</taxon>
        <taxon>Dikarya</taxon>
        <taxon>Basidiomycota</taxon>
        <taxon>Agaricomycotina</taxon>
        <taxon>Agaricomycetes</taxon>
        <taxon>Sistotremastrales</taxon>
        <taxon>Sistotremastraceae</taxon>
        <taxon>Sertulicium</taxon>
        <taxon>Sertulicium niveocremeum</taxon>
    </lineage>
</organism>
<dbReference type="InterPro" id="IPR040096">
    <property type="entry name" value="Ric1"/>
</dbReference>
<evidence type="ECO:0000259" key="4">
    <source>
        <dbReference type="Pfam" id="PF07064"/>
    </source>
</evidence>
<reference evidence="5 6" key="1">
    <citation type="journal article" date="2016" name="Mol. Biol. Evol.">
        <title>Comparative Genomics of Early-Diverging Mushroom-Forming Fungi Provides Insights into the Origins of Lignocellulose Decay Capabilities.</title>
        <authorList>
            <person name="Nagy L.G."/>
            <person name="Riley R."/>
            <person name="Tritt A."/>
            <person name="Adam C."/>
            <person name="Daum C."/>
            <person name="Floudas D."/>
            <person name="Sun H."/>
            <person name="Yadav J.S."/>
            <person name="Pangilinan J."/>
            <person name="Larsson K.H."/>
            <person name="Matsuura K."/>
            <person name="Barry K."/>
            <person name="Labutti K."/>
            <person name="Kuo R."/>
            <person name="Ohm R.A."/>
            <person name="Bhattacharya S.S."/>
            <person name="Shirouzu T."/>
            <person name="Yoshinaga Y."/>
            <person name="Martin F.M."/>
            <person name="Grigoriev I.V."/>
            <person name="Hibbett D.S."/>
        </authorList>
    </citation>
    <scope>NUCLEOTIDE SEQUENCE [LARGE SCALE GENOMIC DNA]</scope>
    <source>
        <strain evidence="5 6">HHB9708</strain>
    </source>
</reference>
<accession>A0A164UHC1</accession>
<dbReference type="GO" id="GO:0042147">
    <property type="term" value="P:retrograde transport, endosome to Golgi"/>
    <property type="evidence" value="ECO:0007669"/>
    <property type="project" value="TreeGrafter"/>
</dbReference>
<evidence type="ECO:0000313" key="6">
    <source>
        <dbReference type="Proteomes" id="UP000076722"/>
    </source>
</evidence>
<dbReference type="PANTHER" id="PTHR22746">
    <property type="entry name" value="RAB6A-GEF COMPLEX PARTNER PROTEIN 1"/>
    <property type="match status" value="1"/>
</dbReference>
<dbReference type="OrthoDB" id="67540at2759"/>
<dbReference type="Proteomes" id="UP000076722">
    <property type="component" value="Unassembled WGS sequence"/>
</dbReference>
<gene>
    <name evidence="5" type="ORF">SISNIDRAFT_411640</name>
</gene>
<evidence type="ECO:0000256" key="2">
    <source>
        <dbReference type="ARBA" id="ARBA00023136"/>
    </source>
</evidence>
<feature type="domain" description="RIC1 C-terminal alpha solenoid region" evidence="4">
    <location>
        <begin position="795"/>
        <end position="965"/>
    </location>
</feature>
<dbReference type="SUPFAM" id="SSF82171">
    <property type="entry name" value="DPP6 N-terminal domain-like"/>
    <property type="match status" value="1"/>
</dbReference>
<sequence>MYFPIQTARKLLTTPTLPHLWPSEVLDLIPSPRKSFFCALTEDGLTVWRVRPPVVLAHLNRSPLSIQEHGENKQAHWSPDGGKIVLQARHTSLNFLIIVQIEHSTTGVPYQDTSQDPNSQRHFVPGPGEGLQLSTIKLQIDRVIRVDGELLSVCPRTAEILFTIAHPPSVQSTPWPPRKIGGSDEIDILPERRDIWHCSHEDMPWIINPHITVTKIIYSRLDETEVWLTSDGGAYHVQRSEAEEGERIPSPKVANGPEMMPTPLVRPIQWEGTCIFESQPHDREGEGLSHISPQAVEVATNLRFSLFAIGLSTGEIQLVDIPIPGENALSRRTFTVPDLHRRTETGRVLTMQWSSDGCVLAVGWVNGWAVWSISGRCLVWAVMDELSFQSAKFNDMFMHGVKSMFWGPSNFELIVLAKHSVDAPEDQLFSIPFAKSSVTGQQTPDNTRYAFLQMDDKVLVYRGADQPDMSVINPESDVWQHIKIPGSYMATNWPIRYGSISADGRLIAVAGRRGLVHYSTTSGRWKTFSDPAQEQAFSVRGGLLWFHHVLIAAVEVSGSYQVRLFSRDLDLSSQTLLHREILSCPVVLISLVDNSLLLYSADNTLSHYLIVPTADAIKLHLCGSINFDGIITSPGLVRSLSWMIPNSQKTLGDPVDDLTVATVLMLIGGRLVLLRPRRSGNQEVKYDVQIMADGIEFCWIHLRGIGSLENSLWGYDGQNIRIWLDALSIDSNKSDQSEDTYGMVKESVKIPLDFYPLSVLMDKGIIIGAEHDMALRSAVPFSIFRIVTSTHMFLHHVLRIHLERLQVDEAVQFASYYQKLVFFAHGLEMLLHSVLETEAAESDHGDLVLRAAVEFLDHFDDALDVVVGCARKTEMARWGKLFDKVGNPKTLFELCLASQRYRTAGSYLLVLHNLAQTTDLHDDTVRLLKKVIEVQDWALCRDLVRFLYSMDESGSALRAVMTRTGLELPTITSSLPS</sequence>
<feature type="region of interest" description="Disordered" evidence="3">
    <location>
        <begin position="240"/>
        <end position="262"/>
    </location>
</feature>
<dbReference type="STRING" id="1314777.A0A164UHC1"/>
<evidence type="ECO:0000313" key="5">
    <source>
        <dbReference type="EMBL" id="KZS93233.1"/>
    </source>
</evidence>
<dbReference type="GO" id="GO:0006886">
    <property type="term" value="P:intracellular protein transport"/>
    <property type="evidence" value="ECO:0007669"/>
    <property type="project" value="InterPro"/>
</dbReference>
<keyword evidence="6" id="KW-1185">Reference proteome</keyword>
<feature type="compositionally biased region" description="Basic and acidic residues" evidence="3">
    <location>
        <begin position="240"/>
        <end position="249"/>
    </location>
</feature>
<dbReference type="GO" id="GO:0000139">
    <property type="term" value="C:Golgi membrane"/>
    <property type="evidence" value="ECO:0007669"/>
    <property type="project" value="TreeGrafter"/>
</dbReference>
<dbReference type="Pfam" id="PF25440">
    <property type="entry name" value="Beta-prop_RIC1_2nd"/>
    <property type="match status" value="1"/>
</dbReference>